<evidence type="ECO:0000313" key="4">
    <source>
        <dbReference type="Proteomes" id="UP000095200"/>
    </source>
</evidence>
<organism evidence="3 4">
    <name type="scientific">Desulfoplanes formicivorans</name>
    <dbReference type="NCBI Taxonomy" id="1592317"/>
    <lineage>
        <taxon>Bacteria</taxon>
        <taxon>Pseudomonadati</taxon>
        <taxon>Thermodesulfobacteriota</taxon>
        <taxon>Desulfovibrionia</taxon>
        <taxon>Desulfovibrionales</taxon>
        <taxon>Desulfoplanaceae</taxon>
        <taxon>Desulfoplanes</taxon>
    </lineage>
</organism>
<evidence type="ECO:0000256" key="1">
    <source>
        <dbReference type="ARBA" id="ARBA00009477"/>
    </source>
</evidence>
<dbReference type="InterPro" id="IPR058625">
    <property type="entry name" value="MdtA-like_BSH"/>
</dbReference>
<dbReference type="OrthoDB" id="9806939at2"/>
<dbReference type="EMBL" id="BDFE01000006">
    <property type="protein sequence ID" value="GAU07668.1"/>
    <property type="molecule type" value="Genomic_DNA"/>
</dbReference>
<dbReference type="GO" id="GO:0015562">
    <property type="term" value="F:efflux transmembrane transporter activity"/>
    <property type="evidence" value="ECO:0007669"/>
    <property type="project" value="TreeGrafter"/>
</dbReference>
<dbReference type="Gene3D" id="2.40.50.100">
    <property type="match status" value="1"/>
</dbReference>
<reference evidence="4" key="1">
    <citation type="submission" date="2016-06" db="EMBL/GenBank/DDBJ databases">
        <title>Draft genome sequence of Desulfoplanes formicivorans strain Pf12B.</title>
        <authorList>
            <person name="Watanabe M."/>
            <person name="Kojima H."/>
            <person name="Fukui M."/>
        </authorList>
    </citation>
    <scope>NUCLEOTIDE SEQUENCE [LARGE SCALE GENOMIC DNA]</scope>
    <source>
        <strain evidence="4">Pf12B</strain>
    </source>
</reference>
<dbReference type="RefSeq" id="WP_069857177.1">
    <property type="nucleotide sequence ID" value="NZ_BDFE01000006.1"/>
</dbReference>
<sequence>MTESNSIRRQWCRKIFGFLLPVVIVVLGALGAKYFLDSRPKPTKKARITLAPLVTVQKAAFGKEQVVIQAMGTVVPARETVLSPQVAGRIVHLARGFEPGGILAQGTRVAGIDPKDFELNVQQKQMALVQAKAALALEQGQQAVARKEWELLRGNRNMSSEEATLALRKPQLEQAQADVTKARLDLQQAELDLARTSVVAPFNCLVLEKNVDLGAQVSTQTTIATLVGTDAYWVETSIPRDRLSWIKVPKGAAGTGSTARIRSAVTDNARTGQVIRLLGDIESQGRMARVLVRVDDPLFLKENDPSQVPLLLGEYVHVDILGRVLEHVVAIPRDALRDGNTIWIATRKNTLDIRSVEIVWRDAHVVYLAGGVQDGEQIILSDIAAPVQGMEVRIADEVSGAATGTIKGSAKNS</sequence>
<dbReference type="PANTHER" id="PTHR30469:SF12">
    <property type="entry name" value="MULTIDRUG RESISTANCE PROTEIN MDTA"/>
    <property type="match status" value="1"/>
</dbReference>
<gene>
    <name evidence="3" type="ORF">DPF_0363</name>
</gene>
<dbReference type="STRING" id="1592317.DPF_0363"/>
<evidence type="ECO:0000259" key="2">
    <source>
        <dbReference type="Pfam" id="PF25917"/>
    </source>
</evidence>
<accession>A0A194AEB4</accession>
<dbReference type="Proteomes" id="UP000095200">
    <property type="component" value="Unassembled WGS sequence"/>
</dbReference>
<dbReference type="Gene3D" id="2.40.30.170">
    <property type="match status" value="1"/>
</dbReference>
<dbReference type="NCBIfam" id="TIGR01730">
    <property type="entry name" value="RND_mfp"/>
    <property type="match status" value="1"/>
</dbReference>
<name>A0A194AEB4_9BACT</name>
<comment type="caution">
    <text evidence="3">The sequence shown here is derived from an EMBL/GenBank/DDBJ whole genome shotgun (WGS) entry which is preliminary data.</text>
</comment>
<dbReference type="Gene3D" id="2.40.420.20">
    <property type="match status" value="1"/>
</dbReference>
<feature type="domain" description="Multidrug resistance protein MdtA-like barrel-sandwich hybrid" evidence="2">
    <location>
        <begin position="82"/>
        <end position="227"/>
    </location>
</feature>
<dbReference type="SUPFAM" id="SSF111369">
    <property type="entry name" value="HlyD-like secretion proteins"/>
    <property type="match status" value="1"/>
</dbReference>
<dbReference type="Pfam" id="PF25917">
    <property type="entry name" value="BSH_RND"/>
    <property type="match status" value="1"/>
</dbReference>
<dbReference type="AlphaFoldDB" id="A0A194AEB4"/>
<evidence type="ECO:0000313" key="3">
    <source>
        <dbReference type="EMBL" id="GAU07668.1"/>
    </source>
</evidence>
<dbReference type="Gene3D" id="1.10.287.470">
    <property type="entry name" value="Helix hairpin bin"/>
    <property type="match status" value="1"/>
</dbReference>
<dbReference type="GO" id="GO:1990281">
    <property type="term" value="C:efflux pump complex"/>
    <property type="evidence" value="ECO:0007669"/>
    <property type="project" value="TreeGrafter"/>
</dbReference>
<proteinExistence type="inferred from homology"/>
<dbReference type="InterPro" id="IPR006143">
    <property type="entry name" value="RND_pump_MFP"/>
</dbReference>
<dbReference type="PANTHER" id="PTHR30469">
    <property type="entry name" value="MULTIDRUG RESISTANCE PROTEIN MDTA"/>
    <property type="match status" value="1"/>
</dbReference>
<protein>
    <submittedName>
        <fullName evidence="3">RND transporter</fullName>
    </submittedName>
</protein>
<comment type="similarity">
    <text evidence="1">Belongs to the membrane fusion protein (MFP) (TC 8.A.1) family.</text>
</comment>
<keyword evidence="4" id="KW-1185">Reference proteome</keyword>